<protein>
    <recommendedName>
        <fullName evidence="4">Protein FAR1-RELATED SEQUENCE</fullName>
    </recommendedName>
</protein>
<reference evidence="2" key="5">
    <citation type="journal article" date="2021" name="G3 (Bethesda)">
        <title>Aegilops tauschii genome assembly Aet v5.0 features greater sequence contiguity and improved annotation.</title>
        <authorList>
            <person name="Wang L."/>
            <person name="Zhu T."/>
            <person name="Rodriguez J.C."/>
            <person name="Deal K.R."/>
            <person name="Dubcovsky J."/>
            <person name="McGuire P.E."/>
            <person name="Lux T."/>
            <person name="Spannagl M."/>
            <person name="Mayer K.F.X."/>
            <person name="Baldrich P."/>
            <person name="Meyers B.C."/>
            <person name="Huo N."/>
            <person name="Gu Y.Q."/>
            <person name="Zhou H."/>
            <person name="Devos K.M."/>
            <person name="Bennetzen J.L."/>
            <person name="Unver T."/>
            <person name="Budak H."/>
            <person name="Gulick P.J."/>
            <person name="Galiba G."/>
            <person name="Kalapos B."/>
            <person name="Nelson D.R."/>
            <person name="Li P."/>
            <person name="You F.M."/>
            <person name="Luo M.C."/>
            <person name="Dvorak J."/>
        </authorList>
    </citation>
    <scope>NUCLEOTIDE SEQUENCE [LARGE SCALE GENOMIC DNA]</scope>
    <source>
        <strain evidence="2">cv. AL8/78</strain>
    </source>
</reference>
<dbReference type="AlphaFoldDB" id="A0A453PPM4"/>
<evidence type="ECO:0000313" key="2">
    <source>
        <dbReference type="EnsemblPlants" id="AET6Gv20803700.8"/>
    </source>
</evidence>
<reference evidence="2" key="3">
    <citation type="journal article" date="2017" name="Nature">
        <title>Genome sequence of the progenitor of the wheat D genome Aegilops tauschii.</title>
        <authorList>
            <person name="Luo M.C."/>
            <person name="Gu Y.Q."/>
            <person name="Puiu D."/>
            <person name="Wang H."/>
            <person name="Twardziok S.O."/>
            <person name="Deal K.R."/>
            <person name="Huo N."/>
            <person name="Zhu T."/>
            <person name="Wang L."/>
            <person name="Wang Y."/>
            <person name="McGuire P.E."/>
            <person name="Liu S."/>
            <person name="Long H."/>
            <person name="Ramasamy R.K."/>
            <person name="Rodriguez J.C."/>
            <person name="Van S.L."/>
            <person name="Yuan L."/>
            <person name="Wang Z."/>
            <person name="Xia Z."/>
            <person name="Xiao L."/>
            <person name="Anderson O.D."/>
            <person name="Ouyang S."/>
            <person name="Liang Y."/>
            <person name="Zimin A.V."/>
            <person name="Pertea G."/>
            <person name="Qi P."/>
            <person name="Bennetzen J.L."/>
            <person name="Dai X."/>
            <person name="Dawson M.W."/>
            <person name="Muller H.G."/>
            <person name="Kugler K."/>
            <person name="Rivarola-Duarte L."/>
            <person name="Spannagl M."/>
            <person name="Mayer K.F.X."/>
            <person name="Lu F.H."/>
            <person name="Bevan M.W."/>
            <person name="Leroy P."/>
            <person name="Li P."/>
            <person name="You F.M."/>
            <person name="Sun Q."/>
            <person name="Liu Z."/>
            <person name="Lyons E."/>
            <person name="Wicker T."/>
            <person name="Salzberg S.L."/>
            <person name="Devos K.M."/>
            <person name="Dvorak J."/>
        </authorList>
    </citation>
    <scope>NUCLEOTIDE SEQUENCE [LARGE SCALE GENOMIC DNA]</scope>
    <source>
        <strain evidence="2">cv. AL8/78</strain>
    </source>
</reference>
<reference evidence="3" key="2">
    <citation type="journal article" date="2017" name="Nat. Plants">
        <title>The Aegilops tauschii genome reveals multiple impacts of transposons.</title>
        <authorList>
            <person name="Zhao G."/>
            <person name="Zou C."/>
            <person name="Li K."/>
            <person name="Wang K."/>
            <person name="Li T."/>
            <person name="Gao L."/>
            <person name="Zhang X."/>
            <person name="Wang H."/>
            <person name="Yang Z."/>
            <person name="Liu X."/>
            <person name="Jiang W."/>
            <person name="Mao L."/>
            <person name="Kong X."/>
            <person name="Jiao Y."/>
            <person name="Jia J."/>
        </authorList>
    </citation>
    <scope>NUCLEOTIDE SEQUENCE [LARGE SCALE GENOMIC DNA]</scope>
    <source>
        <strain evidence="3">cv. AL8/78</strain>
    </source>
</reference>
<dbReference type="Gramene" id="AET6Gv20803700.15">
    <property type="protein sequence ID" value="AET6Gv20803700.15"/>
    <property type="gene ID" value="AET6Gv20803700"/>
</dbReference>
<reference evidence="3" key="1">
    <citation type="journal article" date="2014" name="Science">
        <title>Ancient hybridizations among the ancestral genomes of bread wheat.</title>
        <authorList>
            <consortium name="International Wheat Genome Sequencing Consortium,"/>
            <person name="Marcussen T."/>
            <person name="Sandve S.R."/>
            <person name="Heier L."/>
            <person name="Spannagl M."/>
            <person name="Pfeifer M."/>
            <person name="Jakobsen K.S."/>
            <person name="Wulff B.B."/>
            <person name="Steuernagel B."/>
            <person name="Mayer K.F."/>
            <person name="Olsen O.A."/>
        </authorList>
    </citation>
    <scope>NUCLEOTIDE SEQUENCE [LARGE SCALE GENOMIC DNA]</scope>
    <source>
        <strain evidence="3">cv. AL8/78</strain>
    </source>
</reference>
<dbReference type="EnsemblPlants" id="AET6Gv20803700.9">
    <property type="protein sequence ID" value="AET6Gv20803700.9"/>
    <property type="gene ID" value="AET6Gv20803700"/>
</dbReference>
<dbReference type="Gramene" id="AET6Gv20803700.6">
    <property type="protein sequence ID" value="AET6Gv20803700.6"/>
    <property type="gene ID" value="AET6Gv20803700"/>
</dbReference>
<evidence type="ECO:0000256" key="1">
    <source>
        <dbReference type="SAM" id="MobiDB-lite"/>
    </source>
</evidence>
<dbReference type="EnsemblPlants" id="AET6Gv20803700.8">
    <property type="protein sequence ID" value="AET6Gv20803700.8"/>
    <property type="gene ID" value="AET6Gv20803700"/>
</dbReference>
<feature type="compositionally biased region" description="Polar residues" evidence="1">
    <location>
        <begin position="75"/>
        <end position="84"/>
    </location>
</feature>
<dbReference type="Proteomes" id="UP000015105">
    <property type="component" value="Chromosome 6D"/>
</dbReference>
<accession>A0A453PPM4</accession>
<evidence type="ECO:0000313" key="3">
    <source>
        <dbReference type="Proteomes" id="UP000015105"/>
    </source>
</evidence>
<keyword evidence="3" id="KW-1185">Reference proteome</keyword>
<dbReference type="EnsemblPlants" id="AET6Gv20803700.14">
    <property type="protein sequence ID" value="AET6Gv20803700.14"/>
    <property type="gene ID" value="AET6Gv20803700"/>
</dbReference>
<reference evidence="2" key="4">
    <citation type="submission" date="2019-03" db="UniProtKB">
        <authorList>
            <consortium name="EnsemblPlants"/>
        </authorList>
    </citation>
    <scope>IDENTIFICATION</scope>
</reference>
<dbReference type="EnsemblPlants" id="AET6Gv20803700.12">
    <property type="protein sequence ID" value="AET6Gv20803700.12"/>
    <property type="gene ID" value="AET6Gv20803700"/>
</dbReference>
<sequence length="90" mass="10486">MLTIDVFEDAWKILVEKYNLKNHAYMTQLYEIRHRWVKPYFKGGWHQISRKRWGAQQLPGEGTVRGAQQKEVLQDMSSAGTRENNLPGPG</sequence>
<dbReference type="Gramene" id="AET6Gv20803700.14">
    <property type="protein sequence ID" value="AET6Gv20803700.14"/>
    <property type="gene ID" value="AET6Gv20803700"/>
</dbReference>
<dbReference type="EnsemblPlants" id="AET6Gv20803700.16">
    <property type="protein sequence ID" value="AET6Gv20803700.16"/>
    <property type="gene ID" value="AET6Gv20803700"/>
</dbReference>
<name>A0A453PPM4_AEGTS</name>
<feature type="region of interest" description="Disordered" evidence="1">
    <location>
        <begin position="56"/>
        <end position="90"/>
    </location>
</feature>
<dbReference type="EnsemblPlants" id="AET6Gv20803700.6">
    <property type="protein sequence ID" value="AET6Gv20803700.6"/>
    <property type="gene ID" value="AET6Gv20803700"/>
</dbReference>
<dbReference type="EnsemblPlants" id="AET6Gv20803700.15">
    <property type="protein sequence ID" value="AET6Gv20803700.15"/>
    <property type="gene ID" value="AET6Gv20803700"/>
</dbReference>
<dbReference type="Gramene" id="AET6Gv20803700.16">
    <property type="protein sequence ID" value="AET6Gv20803700.16"/>
    <property type="gene ID" value="AET6Gv20803700"/>
</dbReference>
<organism evidence="2 3">
    <name type="scientific">Aegilops tauschii subsp. strangulata</name>
    <name type="common">Goatgrass</name>
    <dbReference type="NCBI Taxonomy" id="200361"/>
    <lineage>
        <taxon>Eukaryota</taxon>
        <taxon>Viridiplantae</taxon>
        <taxon>Streptophyta</taxon>
        <taxon>Embryophyta</taxon>
        <taxon>Tracheophyta</taxon>
        <taxon>Spermatophyta</taxon>
        <taxon>Magnoliopsida</taxon>
        <taxon>Liliopsida</taxon>
        <taxon>Poales</taxon>
        <taxon>Poaceae</taxon>
        <taxon>BOP clade</taxon>
        <taxon>Pooideae</taxon>
        <taxon>Triticodae</taxon>
        <taxon>Triticeae</taxon>
        <taxon>Triticinae</taxon>
        <taxon>Aegilops</taxon>
    </lineage>
</organism>
<dbReference type="Gramene" id="AET6Gv20803700.9">
    <property type="protein sequence ID" value="AET6Gv20803700.9"/>
    <property type="gene ID" value="AET6Gv20803700"/>
</dbReference>
<evidence type="ECO:0008006" key="4">
    <source>
        <dbReference type="Google" id="ProtNLM"/>
    </source>
</evidence>
<proteinExistence type="predicted"/>
<dbReference type="Gramene" id="AET6Gv20803700.8">
    <property type="protein sequence ID" value="AET6Gv20803700.8"/>
    <property type="gene ID" value="AET6Gv20803700"/>
</dbReference>
<dbReference type="Gramene" id="AET6Gv20803700.12">
    <property type="protein sequence ID" value="AET6Gv20803700.12"/>
    <property type="gene ID" value="AET6Gv20803700"/>
</dbReference>